<reference evidence="1" key="2">
    <citation type="submission" date="2025-09" db="UniProtKB">
        <authorList>
            <consortium name="EnsemblPlants"/>
        </authorList>
    </citation>
    <scope>IDENTIFICATION</scope>
</reference>
<dbReference type="Proteomes" id="UP001732700">
    <property type="component" value="Chromosome 6D"/>
</dbReference>
<sequence length="328" mass="36309">MQRPIVLHDQAPEEERQGFHDDIHPVEQTQSDLNSLSFVSKQFYTIEAEHRDAMRIRCRLDPTTEALASLFSRFPNLAKVEIKYSGRRSSHGDQLNNQGLRLLSSHCPSLSGLTLGNCTSTDDTGLGYVSYCKNLRSLRLNFAPEITSVGLSQVVVSCGSLSVLHLVDCESIDNVEWLEYLGRYGSLEELVVDWPTEIGFTQEGIVTLIQSCPIRTLVLNGASILYDEGMKGSHPHSFWRHSSSWTASLTDAGIGFIVQAPCLGSLTHSGNVKNVTDVGMAALARSQKLESLTVIGCRQISREGCKTSSLLRRDGKPRRSKRNEQAEE</sequence>
<organism evidence="1 2">
    <name type="scientific">Avena sativa</name>
    <name type="common">Oat</name>
    <dbReference type="NCBI Taxonomy" id="4498"/>
    <lineage>
        <taxon>Eukaryota</taxon>
        <taxon>Viridiplantae</taxon>
        <taxon>Streptophyta</taxon>
        <taxon>Embryophyta</taxon>
        <taxon>Tracheophyta</taxon>
        <taxon>Spermatophyta</taxon>
        <taxon>Magnoliopsida</taxon>
        <taxon>Liliopsida</taxon>
        <taxon>Poales</taxon>
        <taxon>Poaceae</taxon>
        <taxon>BOP clade</taxon>
        <taxon>Pooideae</taxon>
        <taxon>Poodae</taxon>
        <taxon>Poeae</taxon>
        <taxon>Poeae Chloroplast Group 1 (Aveneae type)</taxon>
        <taxon>Aveninae</taxon>
        <taxon>Avena</taxon>
    </lineage>
</organism>
<reference evidence="1" key="1">
    <citation type="submission" date="2021-05" db="EMBL/GenBank/DDBJ databases">
        <authorList>
            <person name="Scholz U."/>
            <person name="Mascher M."/>
            <person name="Fiebig A."/>
        </authorList>
    </citation>
    <scope>NUCLEOTIDE SEQUENCE [LARGE SCALE GENOMIC DNA]</scope>
</reference>
<evidence type="ECO:0000313" key="2">
    <source>
        <dbReference type="Proteomes" id="UP001732700"/>
    </source>
</evidence>
<keyword evidence="2" id="KW-1185">Reference proteome</keyword>
<evidence type="ECO:0000313" key="1">
    <source>
        <dbReference type="EnsemblPlants" id="AVESA.00010b.r2.6DG1154880.1.CDS.1"/>
    </source>
</evidence>
<protein>
    <submittedName>
        <fullName evidence="1">Uncharacterized protein</fullName>
    </submittedName>
</protein>
<accession>A0ACD5ZIL5</accession>
<proteinExistence type="predicted"/>
<name>A0ACD5ZIL5_AVESA</name>
<dbReference type="EnsemblPlants" id="AVESA.00010b.r2.6DG1154880.1">
    <property type="protein sequence ID" value="AVESA.00010b.r2.6DG1154880.1.CDS.1"/>
    <property type="gene ID" value="AVESA.00010b.r2.6DG1154880"/>
</dbReference>